<evidence type="ECO:0000259" key="2">
    <source>
        <dbReference type="PROSITE" id="PS50181"/>
    </source>
</evidence>
<dbReference type="InterPro" id="IPR011047">
    <property type="entry name" value="Quinoprotein_ADH-like_sf"/>
</dbReference>
<dbReference type="SUPFAM" id="SSF81383">
    <property type="entry name" value="F-box domain"/>
    <property type="match status" value="1"/>
</dbReference>
<dbReference type="GO" id="GO:0000209">
    <property type="term" value="P:protein polyubiquitination"/>
    <property type="evidence" value="ECO:0007669"/>
    <property type="project" value="TreeGrafter"/>
</dbReference>
<dbReference type="Proteomes" id="UP000277580">
    <property type="component" value="Unassembled WGS sequence"/>
</dbReference>
<evidence type="ECO:0000313" key="4">
    <source>
        <dbReference type="Proteomes" id="UP000277580"/>
    </source>
</evidence>
<protein>
    <recommendedName>
        <fullName evidence="2">F-box domain-containing protein</fullName>
    </recommendedName>
</protein>
<proteinExistence type="predicted"/>
<dbReference type="PANTHER" id="PTHR13252:SF9">
    <property type="entry name" value="F-BOX ONLY PROTEIN 28"/>
    <property type="match status" value="1"/>
</dbReference>
<feature type="domain" description="F-box" evidence="2">
    <location>
        <begin position="20"/>
        <end position="67"/>
    </location>
</feature>
<sequence>MNPAQAAQRSPLVGPVPNGGRHFLELPDELLVQIVSYLPPRSAIPLHSTCRRLRGFTRQDPALWRSLCAYQEAVDTHPAFVPTPPPSPPGSNNNTTPRNPVPATAISWPIPGIRDAEKIDWYNEYKFRHAPLKMRWFCAGEDKLDVDVGLQDEVKGIGAFSSRGSGNGKDMLLSSLSDGSICIWSLKDTASGKGRRVVARSRPGLVFSDQGDEKWQGRRKAREAEIVDGVSVDDVTGKVWVAGEEGLVEIDLNTLQKVSTHRFPFSITTLSQTSHPHPLTVGTTLTLHLHDPRVAVPASTVTFSSGGTDDERVQPVHINPQPYTSYPFRKNYRLHATLFQPGPLNIIHSDPWAGASSGDGEIYVAGRFPSILCYSRKMWPKLRGTIYSGGRLCALASIPYFHSPIFPPGPLSGLGAEAEAEDDRGQTTLLAGGEYKGHGTLEVYPLTSVPSSFPTTLAPTATNVTQNRQTASRSKVMTVASHGARIVTGDANGIVQWFERDGRKLARAYVVEPPGRRKKSEGLWGNAQPTTAAATGRGLHMGGEVIRKVIVVNQGGEELIVWAGDRAGVLGTFGAEEAEEVKEAEEENMEKVYLRKMREVLERQAEEVRIMAGLGEF</sequence>
<name>A0A3N4KCH0_9PEZI</name>
<dbReference type="InterPro" id="IPR036047">
    <property type="entry name" value="F-box-like_dom_sf"/>
</dbReference>
<feature type="region of interest" description="Disordered" evidence="1">
    <location>
        <begin position="79"/>
        <end position="100"/>
    </location>
</feature>
<dbReference type="OrthoDB" id="3219396at2759"/>
<dbReference type="PANTHER" id="PTHR13252">
    <property type="entry name" value="F-BOX ONLY PROTEIN 28"/>
    <property type="match status" value="1"/>
</dbReference>
<dbReference type="PROSITE" id="PS50181">
    <property type="entry name" value="FBOX"/>
    <property type="match status" value="1"/>
</dbReference>
<dbReference type="SMART" id="SM00256">
    <property type="entry name" value="FBOX"/>
    <property type="match status" value="1"/>
</dbReference>
<reference evidence="3 4" key="1">
    <citation type="journal article" date="2018" name="Nat. Ecol. Evol.">
        <title>Pezizomycetes genomes reveal the molecular basis of ectomycorrhizal truffle lifestyle.</title>
        <authorList>
            <person name="Murat C."/>
            <person name="Payen T."/>
            <person name="Noel B."/>
            <person name="Kuo A."/>
            <person name="Morin E."/>
            <person name="Chen J."/>
            <person name="Kohler A."/>
            <person name="Krizsan K."/>
            <person name="Balestrini R."/>
            <person name="Da Silva C."/>
            <person name="Montanini B."/>
            <person name="Hainaut M."/>
            <person name="Levati E."/>
            <person name="Barry K.W."/>
            <person name="Belfiori B."/>
            <person name="Cichocki N."/>
            <person name="Clum A."/>
            <person name="Dockter R.B."/>
            <person name="Fauchery L."/>
            <person name="Guy J."/>
            <person name="Iotti M."/>
            <person name="Le Tacon F."/>
            <person name="Lindquist E.A."/>
            <person name="Lipzen A."/>
            <person name="Malagnac F."/>
            <person name="Mello A."/>
            <person name="Molinier V."/>
            <person name="Miyauchi S."/>
            <person name="Poulain J."/>
            <person name="Riccioni C."/>
            <person name="Rubini A."/>
            <person name="Sitrit Y."/>
            <person name="Splivallo R."/>
            <person name="Traeger S."/>
            <person name="Wang M."/>
            <person name="Zifcakova L."/>
            <person name="Wipf D."/>
            <person name="Zambonelli A."/>
            <person name="Paolocci F."/>
            <person name="Nowrousian M."/>
            <person name="Ottonello S."/>
            <person name="Baldrian P."/>
            <person name="Spatafora J.W."/>
            <person name="Henrissat B."/>
            <person name="Nagy L.G."/>
            <person name="Aury J.M."/>
            <person name="Wincker P."/>
            <person name="Grigoriev I.V."/>
            <person name="Bonfante P."/>
            <person name="Martin F.M."/>
        </authorList>
    </citation>
    <scope>NUCLEOTIDE SEQUENCE [LARGE SCALE GENOMIC DNA]</scope>
    <source>
        <strain evidence="3 4">CCBAS932</strain>
    </source>
</reference>
<dbReference type="Pfam" id="PF12937">
    <property type="entry name" value="F-box-like"/>
    <property type="match status" value="1"/>
</dbReference>
<dbReference type="Gene3D" id="1.20.1280.50">
    <property type="match status" value="1"/>
</dbReference>
<gene>
    <name evidence="3" type="ORF">P167DRAFT_608844</name>
</gene>
<keyword evidence="4" id="KW-1185">Reference proteome</keyword>
<dbReference type="EMBL" id="ML119166">
    <property type="protein sequence ID" value="RPB08213.1"/>
    <property type="molecule type" value="Genomic_DNA"/>
</dbReference>
<dbReference type="STRING" id="1392247.A0A3N4KCH0"/>
<dbReference type="InParanoid" id="A0A3N4KCH0"/>
<dbReference type="AlphaFoldDB" id="A0A3N4KCH0"/>
<accession>A0A3N4KCH0</accession>
<dbReference type="SUPFAM" id="SSF50998">
    <property type="entry name" value="Quinoprotein alcohol dehydrogenase-like"/>
    <property type="match status" value="1"/>
</dbReference>
<dbReference type="InterPro" id="IPR001810">
    <property type="entry name" value="F-box_dom"/>
</dbReference>
<organism evidence="3 4">
    <name type="scientific">Morchella conica CCBAS932</name>
    <dbReference type="NCBI Taxonomy" id="1392247"/>
    <lineage>
        <taxon>Eukaryota</taxon>
        <taxon>Fungi</taxon>
        <taxon>Dikarya</taxon>
        <taxon>Ascomycota</taxon>
        <taxon>Pezizomycotina</taxon>
        <taxon>Pezizomycetes</taxon>
        <taxon>Pezizales</taxon>
        <taxon>Morchellaceae</taxon>
        <taxon>Morchella</taxon>
    </lineage>
</organism>
<evidence type="ECO:0000313" key="3">
    <source>
        <dbReference type="EMBL" id="RPB08213.1"/>
    </source>
</evidence>
<dbReference type="InterPro" id="IPR039719">
    <property type="entry name" value="FBXO28"/>
</dbReference>
<evidence type="ECO:0000256" key="1">
    <source>
        <dbReference type="SAM" id="MobiDB-lite"/>
    </source>
</evidence>